<sequence length="240" mass="26858">MKKLTLIPLIIFITLLFSCSSDDNPTEPVGQKLEPKAPTVKTIELPEHMAQSSDPHAQMAEVWIGMANSFTAFSGLFVPPEGAKSLPKGNALNDEGKYIWTVGPLSITLIYSSDDEYTRWKVIYNGIDNGSAYVNWVFMEAEQTADGNSGTLLMYKENSTELAAKWTWNNAADGSYDCTFIDQTDAGWKLDVHENADNSGEMNFYEDVNGEFILRYKITWNADGSGAWWDYENNESGSWQ</sequence>
<dbReference type="AlphaFoldDB" id="A0A3B1D579"/>
<name>A0A3B1D579_9ZZZZ</name>
<reference evidence="1" key="1">
    <citation type="submission" date="2018-06" db="EMBL/GenBank/DDBJ databases">
        <authorList>
            <person name="Zhirakovskaya E."/>
        </authorList>
    </citation>
    <scope>NUCLEOTIDE SEQUENCE</scope>
</reference>
<protein>
    <recommendedName>
        <fullName evidence="2">Lipoprotein</fullName>
    </recommendedName>
</protein>
<evidence type="ECO:0008006" key="2">
    <source>
        <dbReference type="Google" id="ProtNLM"/>
    </source>
</evidence>
<accession>A0A3B1D579</accession>
<proteinExistence type="predicted"/>
<evidence type="ECO:0000313" key="1">
    <source>
        <dbReference type="EMBL" id="VAX23897.1"/>
    </source>
</evidence>
<dbReference type="PROSITE" id="PS51257">
    <property type="entry name" value="PROKAR_LIPOPROTEIN"/>
    <property type="match status" value="1"/>
</dbReference>
<organism evidence="1">
    <name type="scientific">hydrothermal vent metagenome</name>
    <dbReference type="NCBI Taxonomy" id="652676"/>
    <lineage>
        <taxon>unclassified sequences</taxon>
        <taxon>metagenomes</taxon>
        <taxon>ecological metagenomes</taxon>
    </lineage>
</organism>
<dbReference type="EMBL" id="UOGD01000260">
    <property type="protein sequence ID" value="VAX23897.1"/>
    <property type="molecule type" value="Genomic_DNA"/>
</dbReference>
<gene>
    <name evidence="1" type="ORF">MNBD_IGNAVI01-270</name>
</gene>